<feature type="transmembrane region" description="Helical" evidence="1">
    <location>
        <begin position="394"/>
        <end position="414"/>
    </location>
</feature>
<evidence type="ECO:0000313" key="2">
    <source>
        <dbReference type="EMBL" id="PWS36931.1"/>
    </source>
</evidence>
<evidence type="ECO:0000313" key="3">
    <source>
        <dbReference type="Proteomes" id="UP000245765"/>
    </source>
</evidence>
<protein>
    <recommendedName>
        <fullName evidence="4">Glycosyltransferase RgtA/B/C/D-like domain-containing protein</fullName>
    </recommendedName>
</protein>
<reference evidence="3" key="1">
    <citation type="submission" date="2018-05" db="EMBL/GenBank/DDBJ databases">
        <authorList>
            <person name="Du Z."/>
            <person name="Wang X."/>
        </authorList>
    </citation>
    <scope>NUCLEOTIDE SEQUENCE [LARGE SCALE GENOMIC DNA]</scope>
    <source>
        <strain evidence="3">CQN31</strain>
    </source>
</reference>
<name>A0A317FCX0_9PROT</name>
<keyword evidence="1" id="KW-0812">Transmembrane</keyword>
<evidence type="ECO:0000256" key="1">
    <source>
        <dbReference type="SAM" id="Phobius"/>
    </source>
</evidence>
<accession>A0A317FCX0</accession>
<proteinExistence type="predicted"/>
<gene>
    <name evidence="2" type="ORF">DFH01_08560</name>
</gene>
<feature type="transmembrane region" description="Helical" evidence="1">
    <location>
        <begin position="359"/>
        <end position="382"/>
    </location>
</feature>
<keyword evidence="1" id="KW-1133">Transmembrane helix</keyword>
<organism evidence="2 3">
    <name type="scientific">Falsiroseomonas bella</name>
    <dbReference type="NCBI Taxonomy" id="2184016"/>
    <lineage>
        <taxon>Bacteria</taxon>
        <taxon>Pseudomonadati</taxon>
        <taxon>Pseudomonadota</taxon>
        <taxon>Alphaproteobacteria</taxon>
        <taxon>Acetobacterales</taxon>
        <taxon>Roseomonadaceae</taxon>
        <taxon>Falsiroseomonas</taxon>
    </lineage>
</organism>
<keyword evidence="1" id="KW-0472">Membrane</keyword>
<feature type="transmembrane region" description="Helical" evidence="1">
    <location>
        <begin position="95"/>
        <end position="115"/>
    </location>
</feature>
<comment type="caution">
    <text evidence="2">The sequence shown here is derived from an EMBL/GenBank/DDBJ whole genome shotgun (WGS) entry which is preliminary data.</text>
</comment>
<dbReference type="RefSeq" id="WP_109870042.1">
    <property type="nucleotide sequence ID" value="NZ_QGNA01000002.1"/>
</dbReference>
<dbReference type="AlphaFoldDB" id="A0A317FCX0"/>
<feature type="transmembrane region" description="Helical" evidence="1">
    <location>
        <begin position="64"/>
        <end position="83"/>
    </location>
</feature>
<dbReference type="Proteomes" id="UP000245765">
    <property type="component" value="Unassembled WGS sequence"/>
</dbReference>
<dbReference type="OrthoDB" id="7238679at2"/>
<evidence type="ECO:0008006" key="4">
    <source>
        <dbReference type="Google" id="ProtNLM"/>
    </source>
</evidence>
<keyword evidence="3" id="KW-1185">Reference proteome</keyword>
<dbReference type="EMBL" id="QGNA01000002">
    <property type="protein sequence ID" value="PWS36931.1"/>
    <property type="molecule type" value="Genomic_DNA"/>
</dbReference>
<feature type="transmembrane region" description="Helical" evidence="1">
    <location>
        <begin position="147"/>
        <end position="176"/>
    </location>
</feature>
<feature type="transmembrane region" description="Helical" evidence="1">
    <location>
        <begin position="182"/>
        <end position="203"/>
    </location>
</feature>
<sequence>MRLLAILAGALLLVWPAFLNGYPLLFSDTGAFLHQTAPPPSGPLVIWDKPHVYGPLLHALHWRVTLWGPLLAQGAMLSWLLWLTQRALRGAAAPGLHLAVCAGAGLLTTAPFTIALLMPDVFAPAVLLALLLLGFARDALTRAEAWALTLLGVFGIAAHLSHLPLAAAVVAITLLLTRRLRPVLRTALPILGAVLILLGTNLWGHGRAVLSPHGATFALARLQADGPAAAVIRERCPASGWYLCAFADRLPMDSDVFLWSRESPVNRAPDGTPRFLGGALLSAEAGAIVGETLRSRPLEVAEAMLRNTLAQLVTATAGDTLVPDYLDLAVRPRIAEAFPARELAAYDAARQRQGALPGLVAPFLWPHAPVLLLGAVLAGFAWWRAARRHDLRRLGLVVGVLVGVTANAFATGALSKPHLRYEARILWLMPVVAALALLPRRPPPAHGGQ</sequence>